<dbReference type="Pfam" id="PF00702">
    <property type="entry name" value="Hydrolase"/>
    <property type="match status" value="1"/>
</dbReference>
<dbReference type="GO" id="GO:0008967">
    <property type="term" value="F:phosphoglycolate phosphatase activity"/>
    <property type="evidence" value="ECO:0007669"/>
    <property type="project" value="UniProtKB-EC"/>
</dbReference>
<reference evidence="1 2" key="1">
    <citation type="submission" date="2020-04" db="EMBL/GenBank/DDBJ databases">
        <authorList>
            <person name="De Canck E."/>
        </authorList>
    </citation>
    <scope>NUCLEOTIDE SEQUENCE [LARGE SCALE GENOMIC DNA]</scope>
    <source>
        <strain evidence="1 2">LMG 28614</strain>
    </source>
</reference>
<dbReference type="PRINTS" id="PR00413">
    <property type="entry name" value="HADHALOGNASE"/>
</dbReference>
<evidence type="ECO:0000313" key="1">
    <source>
        <dbReference type="EMBL" id="CAB3804219.1"/>
    </source>
</evidence>
<dbReference type="Proteomes" id="UP000494365">
    <property type="component" value="Unassembled WGS sequence"/>
</dbReference>
<dbReference type="Gene3D" id="3.40.50.1000">
    <property type="entry name" value="HAD superfamily/HAD-like"/>
    <property type="match status" value="1"/>
</dbReference>
<gene>
    <name evidence="1" type="primary">gph_3</name>
    <name evidence="1" type="ORF">LMG28614_05983</name>
</gene>
<dbReference type="InterPro" id="IPR006439">
    <property type="entry name" value="HAD-SF_hydro_IA"/>
</dbReference>
<dbReference type="EMBL" id="CADIKK010000038">
    <property type="protein sequence ID" value="CAB3804219.1"/>
    <property type="molecule type" value="Genomic_DNA"/>
</dbReference>
<protein>
    <submittedName>
        <fullName evidence="1">Phosphoglycolate phosphatase</fullName>
        <ecNumber evidence="1">3.1.3.18</ecNumber>
    </submittedName>
</protein>
<name>A0A6S7D2C2_9BURK</name>
<evidence type="ECO:0000313" key="2">
    <source>
        <dbReference type="Proteomes" id="UP000494365"/>
    </source>
</evidence>
<dbReference type="AlphaFoldDB" id="A0A6S7D2C2"/>
<dbReference type="EC" id="3.1.3.18" evidence="1"/>
<dbReference type="Gene3D" id="6.10.250.330">
    <property type="match status" value="1"/>
</dbReference>
<dbReference type="PANTHER" id="PTHR46649">
    <property type="match status" value="1"/>
</dbReference>
<keyword evidence="1" id="KW-0378">Hydrolase</keyword>
<dbReference type="PANTHER" id="PTHR46649:SF4">
    <property type="entry name" value="HALOACID DEHALOGENASE-LIKE HYDROLASE (HAD) SUPERFAMILY PROTEIN"/>
    <property type="match status" value="1"/>
</dbReference>
<sequence length="275" mass="30047">MTAAELIGVLQAIPQEARLTLHFSERGLPGTRETLHLLESPRNATRLRNAIAEFREAKAIEASKKLPPVAPSLADVTLDPEVQAVIFDAFGTLCHIPNPTRPFLRLFNLGGGRNFWPALKVVMTKPLDLRGGAEALKLTPQSEVMTALEVDLAAELASIELYPETIDVLTSLRARGIKLAIASNLAMPYAAPLLALLPFELEAYAWSFEVGHLKPDRRIFEWTCKRLGVLPENTLVIGDSLSSDYDGATHAGLRAIYLRRDAGPASGDRQQGVHD</sequence>
<keyword evidence="2" id="KW-1185">Reference proteome</keyword>
<dbReference type="SFLD" id="SFLDS00003">
    <property type="entry name" value="Haloacid_Dehalogenase"/>
    <property type="match status" value="1"/>
</dbReference>
<organism evidence="1 2">
    <name type="scientific">Paraburkholderia ultramafica</name>
    <dbReference type="NCBI Taxonomy" id="1544867"/>
    <lineage>
        <taxon>Bacteria</taxon>
        <taxon>Pseudomonadati</taxon>
        <taxon>Pseudomonadota</taxon>
        <taxon>Betaproteobacteria</taxon>
        <taxon>Burkholderiales</taxon>
        <taxon>Burkholderiaceae</taxon>
        <taxon>Paraburkholderia</taxon>
    </lineage>
</organism>
<dbReference type="SUPFAM" id="SSF56784">
    <property type="entry name" value="HAD-like"/>
    <property type="match status" value="1"/>
</dbReference>
<proteinExistence type="predicted"/>
<dbReference type="SFLD" id="SFLDG01129">
    <property type="entry name" value="C1.5:_HAD__Beta-PGM__Phosphata"/>
    <property type="match status" value="1"/>
</dbReference>
<dbReference type="InterPro" id="IPR023214">
    <property type="entry name" value="HAD_sf"/>
</dbReference>
<dbReference type="NCBIfam" id="TIGR01549">
    <property type="entry name" value="HAD-SF-IA-v1"/>
    <property type="match status" value="1"/>
</dbReference>
<accession>A0A6S7D2C2</accession>
<dbReference type="InterPro" id="IPR036412">
    <property type="entry name" value="HAD-like_sf"/>
</dbReference>